<evidence type="ECO:0000256" key="2">
    <source>
        <dbReference type="SAM" id="Phobius"/>
    </source>
</evidence>
<gene>
    <name evidence="4" type="ORF">V1264_015379</name>
</gene>
<feature type="signal peptide" evidence="3">
    <location>
        <begin position="1"/>
        <end position="33"/>
    </location>
</feature>
<keyword evidence="2" id="KW-1133">Transmembrane helix</keyword>
<keyword evidence="2" id="KW-0812">Transmembrane</keyword>
<accession>A0AAN9GGX5</accession>
<name>A0AAN9GGX5_9CAEN</name>
<protein>
    <recommendedName>
        <fullName evidence="6">SUEL-type lectin domain-containing protein</fullName>
    </recommendedName>
</protein>
<dbReference type="EMBL" id="JBAMIC010000004">
    <property type="protein sequence ID" value="KAK7107449.1"/>
    <property type="molecule type" value="Genomic_DNA"/>
</dbReference>
<keyword evidence="3" id="KW-0732">Signal</keyword>
<evidence type="ECO:0000256" key="3">
    <source>
        <dbReference type="SAM" id="SignalP"/>
    </source>
</evidence>
<feature type="transmembrane region" description="Helical" evidence="2">
    <location>
        <begin position="667"/>
        <end position="690"/>
    </location>
</feature>
<evidence type="ECO:0000313" key="4">
    <source>
        <dbReference type="EMBL" id="KAK7107449.1"/>
    </source>
</evidence>
<organism evidence="4 5">
    <name type="scientific">Littorina saxatilis</name>
    <dbReference type="NCBI Taxonomy" id="31220"/>
    <lineage>
        <taxon>Eukaryota</taxon>
        <taxon>Metazoa</taxon>
        <taxon>Spiralia</taxon>
        <taxon>Lophotrochozoa</taxon>
        <taxon>Mollusca</taxon>
        <taxon>Gastropoda</taxon>
        <taxon>Caenogastropoda</taxon>
        <taxon>Littorinimorpha</taxon>
        <taxon>Littorinoidea</taxon>
        <taxon>Littorinidae</taxon>
        <taxon>Littorina</taxon>
    </lineage>
</organism>
<comment type="caution">
    <text evidence="4">The sequence shown here is derived from an EMBL/GenBank/DDBJ whole genome shotgun (WGS) entry which is preliminary data.</text>
</comment>
<evidence type="ECO:0000313" key="5">
    <source>
        <dbReference type="Proteomes" id="UP001374579"/>
    </source>
</evidence>
<dbReference type="Proteomes" id="UP001374579">
    <property type="component" value="Unassembled WGS sequence"/>
</dbReference>
<evidence type="ECO:0000256" key="1">
    <source>
        <dbReference type="SAM" id="MobiDB-lite"/>
    </source>
</evidence>
<feature type="region of interest" description="Disordered" evidence="1">
    <location>
        <begin position="633"/>
        <end position="662"/>
    </location>
</feature>
<reference evidence="4 5" key="1">
    <citation type="submission" date="2024-02" db="EMBL/GenBank/DDBJ databases">
        <title>Chromosome-scale genome assembly of the rough periwinkle Littorina saxatilis.</title>
        <authorList>
            <person name="De Jode A."/>
            <person name="Faria R."/>
            <person name="Formenti G."/>
            <person name="Sims Y."/>
            <person name="Smith T.P."/>
            <person name="Tracey A."/>
            <person name="Wood J.M.D."/>
            <person name="Zagrodzka Z.B."/>
            <person name="Johannesson K."/>
            <person name="Butlin R.K."/>
            <person name="Leder E.H."/>
        </authorList>
    </citation>
    <scope>NUCLEOTIDE SEQUENCE [LARGE SCALE GENOMIC DNA]</scope>
    <source>
        <strain evidence="4">Snail1</strain>
        <tissue evidence="4">Muscle</tissue>
    </source>
</reference>
<dbReference type="AlphaFoldDB" id="A0AAN9GGX5"/>
<feature type="compositionally biased region" description="Low complexity" evidence="1">
    <location>
        <begin position="647"/>
        <end position="662"/>
    </location>
</feature>
<keyword evidence="5" id="KW-1185">Reference proteome</keyword>
<sequence>MHCCLRHNMEHLATVLAACHLLVTLLTLPAAAGTDRYSHTSPLVCMRGRDRSSHVDIDCHHTVTPSLISVTRVIHGLTPNTSGCDVTAPRVTCCPDPYDPARDCVFSSEEEVRAVKARCDGLVTCETSLDRATVADQCPDRGNGATYGRYSDFARVEFVCASSALLSDVCAANTTVTGDHVFLETNFLHDNRHHSNKTCSCVVTTACRNSLIFKVLDLDLSHDAEGGCRERVVVTEGEGGGVLASINCSYDPLLPGKAGTIFTSQSSVATFDLDVTNNTTGRVLVVVTATQGAPVEVVCGQPARQSLLTDLSQCSAPTTPPPAQQDVSSPLYNTTRAACLQGRDISHDFEITCLNKGAPGLISVERILHALTPDVMGCDVMAPRNSCCPGYDPARDCVFSSQEGLAELRKKCDGSKECYPSLRRATVSGACPPTQDGALTYGAYSHSAWVEYSCINMGLLGDVCDAGSTTQHTELYLESNVYHVNSEQRNTSCTCHVTAPCRQSLVFTVLQLALTSNKAGRCLETVVMEDGGNSSLTLTLDCSHNQLDEGERGEGGGVFVSQSNLVIFSLHLPANHTGKILFRVTASDGGMLEARCGRTTELDVWDQHRCTSVTPQPQPTSYTLTSVTSTLMSSTAPGRNVTRDLTAGDTTKGGNNDDNDSSLNTGVAIGVSVVAFLVVLLTIIVIVVIWRSKKRSPDDDEDRYIVRYVGPDPEPLAIVNPSLASHYDNVANTVRDPPHSQREKHVYDVVILPEEGEEVGAVGGVANPIYDYARHDITSDKEKW</sequence>
<keyword evidence="2" id="KW-0472">Membrane</keyword>
<feature type="chain" id="PRO_5043015137" description="SUEL-type lectin domain-containing protein" evidence="3">
    <location>
        <begin position="34"/>
        <end position="784"/>
    </location>
</feature>
<proteinExistence type="predicted"/>
<evidence type="ECO:0008006" key="6">
    <source>
        <dbReference type="Google" id="ProtNLM"/>
    </source>
</evidence>